<accession>A0A1C3WIW4</accession>
<evidence type="ECO:0000313" key="2">
    <source>
        <dbReference type="Proteomes" id="UP000186228"/>
    </source>
</evidence>
<sequence>MEAFAREELGLWRWKHHDSPLLIDPCREKDYGRHLSVDLSGHLQDMSVMGRGTIDVYDLNRSQLVDARADAFRHYLSLLRSEFDRGVNLTAVDFATLEFGGCWYLLLKRLADDISRRIESRISTERKRIGEALRRVGEVNEAIGNLIHLQSRILDEMSALASPKAPYSAFAVAYIRDFKRRLGSTLPS</sequence>
<dbReference type="RefSeq" id="WP_075857047.1">
    <property type="nucleotide sequence ID" value="NZ_FMAC01000021.1"/>
</dbReference>
<organism evidence="1 2">
    <name type="scientific">Rhizobium hainanense</name>
    <dbReference type="NCBI Taxonomy" id="52131"/>
    <lineage>
        <taxon>Bacteria</taxon>
        <taxon>Pseudomonadati</taxon>
        <taxon>Pseudomonadota</taxon>
        <taxon>Alphaproteobacteria</taxon>
        <taxon>Hyphomicrobiales</taxon>
        <taxon>Rhizobiaceae</taxon>
        <taxon>Rhizobium/Agrobacterium group</taxon>
        <taxon>Rhizobium</taxon>
    </lineage>
</organism>
<dbReference type="EMBL" id="FMAC01000021">
    <property type="protein sequence ID" value="SCB39890.1"/>
    <property type="molecule type" value="Genomic_DNA"/>
</dbReference>
<reference evidence="2" key="1">
    <citation type="submission" date="2016-08" db="EMBL/GenBank/DDBJ databases">
        <authorList>
            <person name="Varghese N."/>
            <person name="Submissions Spin"/>
        </authorList>
    </citation>
    <scope>NUCLEOTIDE SEQUENCE [LARGE SCALE GENOMIC DNA]</scope>
    <source>
        <strain evidence="2">CCBAU 57015</strain>
    </source>
</reference>
<keyword evidence="2" id="KW-1185">Reference proteome</keyword>
<dbReference type="Proteomes" id="UP000186228">
    <property type="component" value="Unassembled WGS sequence"/>
</dbReference>
<gene>
    <name evidence="1" type="ORF">GA0061100_12115</name>
</gene>
<dbReference type="STRING" id="52131.GA0061100_12115"/>
<dbReference type="AlphaFoldDB" id="A0A1C3WIW4"/>
<evidence type="ECO:0000313" key="1">
    <source>
        <dbReference type="EMBL" id="SCB39890.1"/>
    </source>
</evidence>
<proteinExistence type="predicted"/>
<name>A0A1C3WIW4_9HYPH</name>
<dbReference type="OrthoDB" id="9789856at2"/>
<protein>
    <submittedName>
        <fullName evidence="1">Uncharacterized protein</fullName>
    </submittedName>
</protein>